<accession>A0A5C8P1V2</accession>
<evidence type="ECO:0000313" key="3">
    <source>
        <dbReference type="Proteomes" id="UP000321548"/>
    </source>
</evidence>
<dbReference type="PANTHER" id="PTHR31435">
    <property type="entry name" value="PROTEIN NATD1"/>
    <property type="match status" value="1"/>
</dbReference>
<dbReference type="RefSeq" id="WP_147703452.1">
    <property type="nucleotide sequence ID" value="NZ_VDUY01000002.1"/>
</dbReference>
<dbReference type="InterPro" id="IPR031165">
    <property type="entry name" value="GNAT_YJDJ"/>
</dbReference>
<protein>
    <submittedName>
        <fullName evidence="2">N-acetyltransferase</fullName>
    </submittedName>
</protein>
<dbReference type="SUPFAM" id="SSF55729">
    <property type="entry name" value="Acyl-CoA N-acyltransferases (Nat)"/>
    <property type="match status" value="1"/>
</dbReference>
<dbReference type="Proteomes" id="UP000321548">
    <property type="component" value="Unassembled WGS sequence"/>
</dbReference>
<dbReference type="OrthoDB" id="9813275at2"/>
<keyword evidence="3" id="KW-1185">Reference proteome</keyword>
<sequence>MRVEVRHNEAASRFETTVEGLLCRADYRLDGNTMRVFHTEVPRALEGRGIAAELVRAAFEHAAQHGLKVDPACSYVRVWARRHPEVERLLARA</sequence>
<evidence type="ECO:0000259" key="1">
    <source>
        <dbReference type="PROSITE" id="PS51729"/>
    </source>
</evidence>
<keyword evidence="2" id="KW-0808">Transferase</keyword>
<dbReference type="PROSITE" id="PS51729">
    <property type="entry name" value="GNAT_YJDJ"/>
    <property type="match status" value="1"/>
</dbReference>
<organism evidence="2 3">
    <name type="scientific">Zeimonas arvi</name>
    <dbReference type="NCBI Taxonomy" id="2498847"/>
    <lineage>
        <taxon>Bacteria</taxon>
        <taxon>Pseudomonadati</taxon>
        <taxon>Pseudomonadota</taxon>
        <taxon>Betaproteobacteria</taxon>
        <taxon>Burkholderiales</taxon>
        <taxon>Burkholderiaceae</taxon>
        <taxon>Zeimonas</taxon>
    </lineage>
</organism>
<dbReference type="EMBL" id="VDUY01000002">
    <property type="protein sequence ID" value="TXL67203.1"/>
    <property type="molecule type" value="Genomic_DNA"/>
</dbReference>
<comment type="caution">
    <text evidence="2">The sequence shown here is derived from an EMBL/GenBank/DDBJ whole genome shotgun (WGS) entry which is preliminary data.</text>
</comment>
<feature type="domain" description="N-acetyltransferase" evidence="1">
    <location>
        <begin position="6"/>
        <end position="91"/>
    </location>
</feature>
<dbReference type="PANTHER" id="PTHR31435:SF9">
    <property type="entry name" value="PROTEIN NATD1"/>
    <property type="match status" value="1"/>
</dbReference>
<dbReference type="InterPro" id="IPR016181">
    <property type="entry name" value="Acyl_CoA_acyltransferase"/>
</dbReference>
<dbReference type="GO" id="GO:0016740">
    <property type="term" value="F:transferase activity"/>
    <property type="evidence" value="ECO:0007669"/>
    <property type="project" value="UniProtKB-KW"/>
</dbReference>
<name>A0A5C8P1V2_9BURK</name>
<reference evidence="2 3" key="1">
    <citation type="submission" date="2019-06" db="EMBL/GenBank/DDBJ databases">
        <title>Quisquiliibacterium sp. nov., isolated from a maize field.</title>
        <authorList>
            <person name="Lin S.-Y."/>
            <person name="Tsai C.-F."/>
            <person name="Young C.-C."/>
        </authorList>
    </citation>
    <scope>NUCLEOTIDE SEQUENCE [LARGE SCALE GENOMIC DNA]</scope>
    <source>
        <strain evidence="2 3">CC-CFT501</strain>
    </source>
</reference>
<dbReference type="Pfam" id="PF14542">
    <property type="entry name" value="Acetyltransf_CG"/>
    <property type="match status" value="1"/>
</dbReference>
<evidence type="ECO:0000313" key="2">
    <source>
        <dbReference type="EMBL" id="TXL67203.1"/>
    </source>
</evidence>
<dbReference type="Gene3D" id="3.40.630.30">
    <property type="match status" value="1"/>
</dbReference>
<proteinExistence type="predicted"/>
<gene>
    <name evidence="2" type="ORF">FHP08_06225</name>
</gene>
<dbReference type="InterPro" id="IPR045057">
    <property type="entry name" value="Gcn5-rel_NAT"/>
</dbReference>
<dbReference type="AlphaFoldDB" id="A0A5C8P1V2"/>